<dbReference type="SUPFAM" id="SSF161098">
    <property type="entry name" value="MetI-like"/>
    <property type="match status" value="1"/>
</dbReference>
<evidence type="ECO:0000313" key="12">
    <source>
        <dbReference type="Proteomes" id="UP001237448"/>
    </source>
</evidence>
<evidence type="ECO:0000256" key="6">
    <source>
        <dbReference type="ARBA" id="ARBA00022970"/>
    </source>
</evidence>
<comment type="subcellular location">
    <subcellularLocation>
        <location evidence="1">Cell inner membrane</location>
        <topology evidence="1">Multi-pass membrane protein</topology>
    </subcellularLocation>
    <subcellularLocation>
        <location evidence="9">Cell membrane</location>
        <topology evidence="9">Multi-pass membrane protein</topology>
    </subcellularLocation>
</comment>
<keyword evidence="5 9" id="KW-0812">Transmembrane</keyword>
<feature type="transmembrane region" description="Helical" evidence="9">
    <location>
        <begin position="190"/>
        <end position="212"/>
    </location>
</feature>
<feature type="transmembrane region" description="Helical" evidence="9">
    <location>
        <begin position="55"/>
        <end position="79"/>
    </location>
</feature>
<evidence type="ECO:0000256" key="1">
    <source>
        <dbReference type="ARBA" id="ARBA00004429"/>
    </source>
</evidence>
<accession>A0ABU0FJW4</accession>
<evidence type="ECO:0000256" key="7">
    <source>
        <dbReference type="ARBA" id="ARBA00022989"/>
    </source>
</evidence>
<dbReference type="Pfam" id="PF00528">
    <property type="entry name" value="BPD_transp_1"/>
    <property type="match status" value="1"/>
</dbReference>
<dbReference type="CDD" id="cd06261">
    <property type="entry name" value="TM_PBP2"/>
    <property type="match status" value="1"/>
</dbReference>
<feature type="transmembrane region" description="Helical" evidence="9">
    <location>
        <begin position="154"/>
        <end position="178"/>
    </location>
</feature>
<feature type="transmembrane region" description="Helical" evidence="9">
    <location>
        <begin position="20"/>
        <end position="43"/>
    </location>
</feature>
<keyword evidence="7 9" id="KW-1133">Transmembrane helix</keyword>
<dbReference type="InterPro" id="IPR010065">
    <property type="entry name" value="AA_ABC_transptr_permease_3TM"/>
</dbReference>
<dbReference type="InterPro" id="IPR043429">
    <property type="entry name" value="ArtM/GltK/GlnP/TcyL/YhdX-like"/>
</dbReference>
<dbReference type="PROSITE" id="PS50928">
    <property type="entry name" value="ABC_TM1"/>
    <property type="match status" value="1"/>
</dbReference>
<comment type="similarity">
    <text evidence="2">Belongs to the binding-protein-dependent transport system permease family. HisMQ subfamily.</text>
</comment>
<evidence type="ECO:0000256" key="4">
    <source>
        <dbReference type="ARBA" id="ARBA00022475"/>
    </source>
</evidence>
<gene>
    <name evidence="11" type="ORF">J3R73_004689</name>
</gene>
<dbReference type="PANTHER" id="PTHR30614">
    <property type="entry name" value="MEMBRANE COMPONENT OF AMINO ACID ABC TRANSPORTER"/>
    <property type="match status" value="1"/>
</dbReference>
<dbReference type="InterPro" id="IPR000515">
    <property type="entry name" value="MetI-like"/>
</dbReference>
<evidence type="ECO:0000313" key="11">
    <source>
        <dbReference type="EMBL" id="MDQ0394897.1"/>
    </source>
</evidence>
<organism evidence="11 12">
    <name type="scientific">Labrys monachus</name>
    <dbReference type="NCBI Taxonomy" id="217067"/>
    <lineage>
        <taxon>Bacteria</taxon>
        <taxon>Pseudomonadati</taxon>
        <taxon>Pseudomonadota</taxon>
        <taxon>Alphaproteobacteria</taxon>
        <taxon>Hyphomicrobiales</taxon>
        <taxon>Xanthobacteraceae</taxon>
        <taxon>Labrys</taxon>
    </lineage>
</organism>
<protein>
    <submittedName>
        <fullName evidence="11">Polar amino acid transport system permease protein</fullName>
    </submittedName>
</protein>
<dbReference type="InterPro" id="IPR035906">
    <property type="entry name" value="MetI-like_sf"/>
</dbReference>
<keyword evidence="3 9" id="KW-0813">Transport</keyword>
<dbReference type="Gene3D" id="1.10.3720.10">
    <property type="entry name" value="MetI-like"/>
    <property type="match status" value="1"/>
</dbReference>
<keyword evidence="4" id="KW-1003">Cell membrane</keyword>
<dbReference type="EMBL" id="JAUSVK010000001">
    <property type="protein sequence ID" value="MDQ0394897.1"/>
    <property type="molecule type" value="Genomic_DNA"/>
</dbReference>
<evidence type="ECO:0000256" key="2">
    <source>
        <dbReference type="ARBA" id="ARBA00010072"/>
    </source>
</evidence>
<evidence type="ECO:0000256" key="3">
    <source>
        <dbReference type="ARBA" id="ARBA00022448"/>
    </source>
</evidence>
<dbReference type="PANTHER" id="PTHR30614:SF0">
    <property type="entry name" value="L-CYSTINE TRANSPORT SYSTEM PERMEASE PROTEIN TCYL"/>
    <property type="match status" value="1"/>
</dbReference>
<feature type="transmembrane region" description="Helical" evidence="9">
    <location>
        <begin position="85"/>
        <end position="105"/>
    </location>
</feature>
<reference evidence="11 12" key="1">
    <citation type="submission" date="2023-07" db="EMBL/GenBank/DDBJ databases">
        <title>Genomic Encyclopedia of Type Strains, Phase IV (KMG-IV): sequencing the most valuable type-strain genomes for metagenomic binning, comparative biology and taxonomic classification.</title>
        <authorList>
            <person name="Goeker M."/>
        </authorList>
    </citation>
    <scope>NUCLEOTIDE SEQUENCE [LARGE SCALE GENOMIC DNA]</scope>
    <source>
        <strain evidence="11 12">DSM 5896</strain>
    </source>
</reference>
<dbReference type="Proteomes" id="UP001237448">
    <property type="component" value="Unassembled WGS sequence"/>
</dbReference>
<feature type="domain" description="ABC transmembrane type-1" evidence="10">
    <location>
        <begin position="21"/>
        <end position="209"/>
    </location>
</feature>
<evidence type="ECO:0000256" key="8">
    <source>
        <dbReference type="ARBA" id="ARBA00023136"/>
    </source>
</evidence>
<name>A0ABU0FJW4_9HYPH</name>
<sequence length="224" mass="24425">MNYTFQFGEVLKHSPELMRASLTTLEIAFAAFWGGCLLGIAGAMGKVYGNKAVVLVVRIYVGFFTNTPSLIQIFVLFYALPDYGIMMSPLTASIIGLTLNAGAYLTEIMRAGVISVRRNEMEAAEALGMSGLQSFWYVILPHIARTIYAPLSNMFIWLVLGSSIAGLFGVSELTGTAIDIGASTFRTIEVFLIAGGIYVMLTVVASVTLYLVGLWCFRVRARIF</sequence>
<keyword evidence="8 9" id="KW-0472">Membrane</keyword>
<proteinExistence type="inferred from homology"/>
<dbReference type="NCBIfam" id="TIGR01726">
    <property type="entry name" value="HEQRo_perm_3TM"/>
    <property type="match status" value="1"/>
</dbReference>
<evidence type="ECO:0000259" key="10">
    <source>
        <dbReference type="PROSITE" id="PS50928"/>
    </source>
</evidence>
<keyword evidence="6" id="KW-0029">Amino-acid transport</keyword>
<evidence type="ECO:0000256" key="5">
    <source>
        <dbReference type="ARBA" id="ARBA00022692"/>
    </source>
</evidence>
<comment type="caution">
    <text evidence="11">The sequence shown here is derived from an EMBL/GenBank/DDBJ whole genome shotgun (WGS) entry which is preliminary data.</text>
</comment>
<evidence type="ECO:0000256" key="9">
    <source>
        <dbReference type="RuleBase" id="RU363032"/>
    </source>
</evidence>
<keyword evidence="12" id="KW-1185">Reference proteome</keyword>
<dbReference type="RefSeq" id="WP_307432825.1">
    <property type="nucleotide sequence ID" value="NZ_JAUSVK010000001.1"/>
</dbReference>